<accession>A0A6A2XF85</accession>
<dbReference type="AlphaFoldDB" id="A0A6A2XF85"/>
<organism evidence="1 2">
    <name type="scientific">Hibiscus syriacus</name>
    <name type="common">Rose of Sharon</name>
    <dbReference type="NCBI Taxonomy" id="106335"/>
    <lineage>
        <taxon>Eukaryota</taxon>
        <taxon>Viridiplantae</taxon>
        <taxon>Streptophyta</taxon>
        <taxon>Embryophyta</taxon>
        <taxon>Tracheophyta</taxon>
        <taxon>Spermatophyta</taxon>
        <taxon>Magnoliopsida</taxon>
        <taxon>eudicotyledons</taxon>
        <taxon>Gunneridae</taxon>
        <taxon>Pentapetalae</taxon>
        <taxon>rosids</taxon>
        <taxon>malvids</taxon>
        <taxon>Malvales</taxon>
        <taxon>Malvaceae</taxon>
        <taxon>Malvoideae</taxon>
        <taxon>Hibiscus</taxon>
    </lineage>
</organism>
<comment type="caution">
    <text evidence="1">The sequence shown here is derived from an EMBL/GenBank/DDBJ whole genome shotgun (WGS) entry which is preliminary data.</text>
</comment>
<reference evidence="1" key="1">
    <citation type="submission" date="2019-09" db="EMBL/GenBank/DDBJ databases">
        <title>Draft genome information of white flower Hibiscus syriacus.</title>
        <authorList>
            <person name="Kim Y.-M."/>
        </authorList>
    </citation>
    <scope>NUCLEOTIDE SEQUENCE [LARGE SCALE GENOMIC DNA]</scope>
    <source>
        <strain evidence="1">YM2019G1</strain>
    </source>
</reference>
<protein>
    <submittedName>
        <fullName evidence="1">Uncharacterized protein</fullName>
    </submittedName>
</protein>
<dbReference type="EMBL" id="VEPZ02001419">
    <property type="protein sequence ID" value="KAE8674383.1"/>
    <property type="molecule type" value="Genomic_DNA"/>
</dbReference>
<gene>
    <name evidence="1" type="ORF">F3Y22_tig00111758pilonHSYRG00278</name>
</gene>
<evidence type="ECO:0000313" key="2">
    <source>
        <dbReference type="Proteomes" id="UP000436088"/>
    </source>
</evidence>
<dbReference type="Proteomes" id="UP000436088">
    <property type="component" value="Unassembled WGS sequence"/>
</dbReference>
<sequence length="359" mass="40557">MGDIEQVMIGLRHDEVEEEALPRCARLGKCLAPDWGWIWASSNLASSSIWNENVIDRGLDVDMTPEEENDLILKTDGSKRPRQSLSMEHGLGGTVDLFLVYLKLDGHNENLELECLRSWAASADARGSGGGLFLAWKNTCDVTVWSFSNNHIDVLFNHDSKGGLIRNKRQMESFRIVLGDCNLADVGYMGSSFTWEEVIEWIIISANAWTEMATVRGGLDAWFSRIHKENKLSESMLKMRLAELLNNQPTDDVLGTLDNNTTFFYHFASFRKHRNRIQSLRDDNGEQMEGEVALESLARDYFQSLFASQFDGVDERIIEGIRPCIIKTLNVDLLHDFSAKEVWQAVKSMGPLKAMGSMV</sequence>
<keyword evidence="2" id="KW-1185">Reference proteome</keyword>
<name>A0A6A2XF85_HIBSY</name>
<evidence type="ECO:0000313" key="1">
    <source>
        <dbReference type="EMBL" id="KAE8674383.1"/>
    </source>
</evidence>
<proteinExistence type="predicted"/>